<feature type="region of interest" description="Disordered" evidence="6">
    <location>
        <begin position="1"/>
        <end position="57"/>
    </location>
</feature>
<dbReference type="InterPro" id="IPR036227">
    <property type="entry name" value="Ribosomal_uL15/eL18_sf"/>
</dbReference>
<dbReference type="InterPro" id="IPR021131">
    <property type="entry name" value="Ribosomal_uL15/eL18"/>
</dbReference>
<evidence type="ECO:0000256" key="6">
    <source>
        <dbReference type="SAM" id="MobiDB-lite"/>
    </source>
</evidence>
<comment type="caution">
    <text evidence="8">The sequence shown here is derived from an EMBL/GenBank/DDBJ whole genome shotgun (WGS) entry which is preliminary data.</text>
</comment>
<keyword evidence="3 4" id="KW-0687">Ribonucleoprotein</keyword>
<keyword evidence="4" id="KW-0694">RNA-binding</keyword>
<dbReference type="NCBIfam" id="TIGR01071">
    <property type="entry name" value="rplO_bact"/>
    <property type="match status" value="1"/>
</dbReference>
<feature type="compositionally biased region" description="Gly residues" evidence="6">
    <location>
        <begin position="22"/>
        <end position="38"/>
    </location>
</feature>
<evidence type="ECO:0000313" key="8">
    <source>
        <dbReference type="EMBL" id="EKD29359.1"/>
    </source>
</evidence>
<evidence type="ECO:0000256" key="2">
    <source>
        <dbReference type="ARBA" id="ARBA00022980"/>
    </source>
</evidence>
<dbReference type="Pfam" id="PF00828">
    <property type="entry name" value="Ribosomal_L27A"/>
    <property type="match status" value="1"/>
</dbReference>
<feature type="domain" description="Large ribosomal subunit protein uL15/eL18" evidence="7">
    <location>
        <begin position="80"/>
        <end position="149"/>
    </location>
</feature>
<dbReference type="GO" id="GO:0003735">
    <property type="term" value="F:structural constituent of ribosome"/>
    <property type="evidence" value="ECO:0007669"/>
    <property type="project" value="InterPro"/>
</dbReference>
<dbReference type="InterPro" id="IPR030878">
    <property type="entry name" value="Ribosomal_uL15"/>
</dbReference>
<evidence type="ECO:0000259" key="7">
    <source>
        <dbReference type="Pfam" id="PF00828"/>
    </source>
</evidence>
<proteinExistence type="inferred from homology"/>
<dbReference type="PROSITE" id="PS00475">
    <property type="entry name" value="RIBOSOMAL_L15"/>
    <property type="match status" value="1"/>
</dbReference>
<evidence type="ECO:0000256" key="3">
    <source>
        <dbReference type="ARBA" id="ARBA00023274"/>
    </source>
</evidence>
<dbReference type="Gene3D" id="3.100.10.10">
    <property type="match status" value="1"/>
</dbReference>
<dbReference type="GO" id="GO:0006412">
    <property type="term" value="P:translation"/>
    <property type="evidence" value="ECO:0007669"/>
    <property type="project" value="UniProtKB-UniRule"/>
</dbReference>
<dbReference type="InterPro" id="IPR005749">
    <property type="entry name" value="Ribosomal_uL15_bac-type"/>
</dbReference>
<name>K1YVR0_9BACT</name>
<evidence type="ECO:0000256" key="1">
    <source>
        <dbReference type="ARBA" id="ARBA00007320"/>
    </source>
</evidence>
<comment type="function">
    <text evidence="4">Binds to the 23S rRNA.</text>
</comment>
<dbReference type="GO" id="GO:0019843">
    <property type="term" value="F:rRNA binding"/>
    <property type="evidence" value="ECO:0007669"/>
    <property type="project" value="UniProtKB-UniRule"/>
</dbReference>
<organism evidence="8">
    <name type="scientific">uncultured bacterium</name>
    <name type="common">gcode 4</name>
    <dbReference type="NCBI Taxonomy" id="1234023"/>
    <lineage>
        <taxon>Bacteria</taxon>
        <taxon>environmental samples</taxon>
    </lineage>
</organism>
<accession>K1YVR0</accession>
<sequence length="151" mass="15775">MLSHNTIESAPNSRTPRMRVGRGVGSGKGGTSGRGNGGQNSRTGRGKFNAAFEGGQTPLFRRMPKKRGFTAHAPNVFSILNISTLEKLAKEGVTTIDSEVLVKKGLIPNIGALIKLLGNGEITAKVTVRIHKASAQAQSKVTAAGGTVELL</sequence>
<feature type="compositionally biased region" description="Polar residues" evidence="6">
    <location>
        <begin position="1"/>
        <end position="15"/>
    </location>
</feature>
<dbReference type="SUPFAM" id="SSF52080">
    <property type="entry name" value="Ribosomal proteins L15p and L18e"/>
    <property type="match status" value="1"/>
</dbReference>
<dbReference type="PANTHER" id="PTHR12934:SF11">
    <property type="entry name" value="LARGE RIBOSOMAL SUBUNIT PROTEIN UL15M"/>
    <property type="match status" value="1"/>
</dbReference>
<comment type="similarity">
    <text evidence="1 4 5">Belongs to the universal ribosomal protein uL15 family.</text>
</comment>
<dbReference type="HAMAP" id="MF_01341">
    <property type="entry name" value="Ribosomal_uL15"/>
    <property type="match status" value="1"/>
</dbReference>
<evidence type="ECO:0000256" key="4">
    <source>
        <dbReference type="HAMAP-Rule" id="MF_01341"/>
    </source>
</evidence>
<dbReference type="AlphaFoldDB" id="K1YVR0"/>
<gene>
    <name evidence="4" type="primary">rplO</name>
    <name evidence="8" type="ORF">ACD_78C00437G0004</name>
</gene>
<protein>
    <recommendedName>
        <fullName evidence="4">Large ribosomal subunit protein uL15</fullName>
    </recommendedName>
</protein>
<reference evidence="8" key="1">
    <citation type="journal article" date="2012" name="Science">
        <title>Fermentation, hydrogen, and sulfur metabolism in multiple uncultivated bacterial phyla.</title>
        <authorList>
            <person name="Wrighton K.C."/>
            <person name="Thomas B.C."/>
            <person name="Sharon I."/>
            <person name="Miller C.S."/>
            <person name="Castelle C.J."/>
            <person name="VerBerkmoes N.C."/>
            <person name="Wilkins M.J."/>
            <person name="Hettich R.L."/>
            <person name="Lipton M.S."/>
            <person name="Williams K.H."/>
            <person name="Long P.E."/>
            <person name="Banfield J.F."/>
        </authorList>
    </citation>
    <scope>NUCLEOTIDE SEQUENCE [LARGE SCALE GENOMIC DNA]</scope>
</reference>
<evidence type="ECO:0000256" key="5">
    <source>
        <dbReference type="RuleBase" id="RU003888"/>
    </source>
</evidence>
<dbReference type="InterPro" id="IPR001196">
    <property type="entry name" value="Ribosomal_uL15_CS"/>
</dbReference>
<keyword evidence="4" id="KW-0699">rRNA-binding</keyword>
<dbReference type="PANTHER" id="PTHR12934">
    <property type="entry name" value="50S RIBOSOMAL PROTEIN L15"/>
    <property type="match status" value="1"/>
</dbReference>
<dbReference type="GO" id="GO:0022625">
    <property type="term" value="C:cytosolic large ribosomal subunit"/>
    <property type="evidence" value="ECO:0007669"/>
    <property type="project" value="TreeGrafter"/>
</dbReference>
<keyword evidence="2 4" id="KW-0689">Ribosomal protein</keyword>
<comment type="subunit">
    <text evidence="4">Part of the 50S ribosomal subunit.</text>
</comment>
<dbReference type="EMBL" id="AMFJ01034437">
    <property type="protein sequence ID" value="EKD29359.1"/>
    <property type="molecule type" value="Genomic_DNA"/>
</dbReference>